<dbReference type="SUPFAM" id="SSF57701">
    <property type="entry name" value="Zn2/Cys6 DNA-binding domain"/>
    <property type="match status" value="1"/>
</dbReference>
<keyword evidence="3" id="KW-0804">Transcription</keyword>
<evidence type="ECO:0000313" key="8">
    <source>
        <dbReference type="Proteomes" id="UP000029964"/>
    </source>
</evidence>
<dbReference type="PROSITE" id="PS50048">
    <property type="entry name" value="ZN2_CY6_FUNGAL_2"/>
    <property type="match status" value="1"/>
</dbReference>
<dbReference type="EMBL" id="JPKY01000035">
    <property type="protein sequence ID" value="KFH45239.1"/>
    <property type="molecule type" value="Genomic_DNA"/>
</dbReference>
<feature type="region of interest" description="Disordered" evidence="5">
    <location>
        <begin position="1"/>
        <end position="42"/>
    </location>
</feature>
<evidence type="ECO:0000256" key="1">
    <source>
        <dbReference type="ARBA" id="ARBA00023015"/>
    </source>
</evidence>
<evidence type="ECO:0000313" key="7">
    <source>
        <dbReference type="EMBL" id="KFH45239.1"/>
    </source>
</evidence>
<accession>A0A086T7A7</accession>
<dbReference type="InterPro" id="IPR050675">
    <property type="entry name" value="OAF3"/>
</dbReference>
<dbReference type="AlphaFoldDB" id="A0A086T7A7"/>
<dbReference type="CDD" id="cd00067">
    <property type="entry name" value="GAL4"/>
    <property type="match status" value="1"/>
</dbReference>
<dbReference type="PANTHER" id="PTHR31069:SF31">
    <property type="entry name" value="MONODICTYPHENONE CLUSTER TRANSCRIPTION FACTOR-RELATED"/>
    <property type="match status" value="1"/>
</dbReference>
<organism evidence="7 8">
    <name type="scientific">Hapsidospora chrysogenum (strain ATCC 11550 / CBS 779.69 / DSM 880 / IAM 14645 / JCM 23072 / IMI 49137)</name>
    <name type="common">Acremonium chrysogenum</name>
    <dbReference type="NCBI Taxonomy" id="857340"/>
    <lineage>
        <taxon>Eukaryota</taxon>
        <taxon>Fungi</taxon>
        <taxon>Dikarya</taxon>
        <taxon>Ascomycota</taxon>
        <taxon>Pezizomycotina</taxon>
        <taxon>Sordariomycetes</taxon>
        <taxon>Hypocreomycetidae</taxon>
        <taxon>Hypocreales</taxon>
        <taxon>Bionectriaceae</taxon>
        <taxon>Hapsidospora</taxon>
    </lineage>
</organism>
<evidence type="ECO:0000256" key="2">
    <source>
        <dbReference type="ARBA" id="ARBA00023125"/>
    </source>
</evidence>
<feature type="compositionally biased region" description="Polar residues" evidence="5">
    <location>
        <begin position="159"/>
        <end position="173"/>
    </location>
</feature>
<evidence type="ECO:0000259" key="6">
    <source>
        <dbReference type="PROSITE" id="PS50048"/>
    </source>
</evidence>
<keyword evidence="4" id="KW-0539">Nucleus</keyword>
<comment type="caution">
    <text evidence="7">The sequence shown here is derived from an EMBL/GenBank/DDBJ whole genome shotgun (WGS) entry which is preliminary data.</text>
</comment>
<evidence type="ECO:0000256" key="3">
    <source>
        <dbReference type="ARBA" id="ARBA00023163"/>
    </source>
</evidence>
<dbReference type="GO" id="GO:0003677">
    <property type="term" value="F:DNA binding"/>
    <property type="evidence" value="ECO:0007669"/>
    <property type="project" value="UniProtKB-KW"/>
</dbReference>
<protein>
    <recommendedName>
        <fullName evidence="6">Zn(2)-C6 fungal-type domain-containing protein</fullName>
    </recommendedName>
</protein>
<gene>
    <name evidence="7" type="ORF">ACRE_039570</name>
</gene>
<dbReference type="OrthoDB" id="2328572at2759"/>
<name>A0A086T7A7_HAPC1</name>
<feature type="region of interest" description="Disordered" evidence="5">
    <location>
        <begin position="60"/>
        <end position="84"/>
    </location>
</feature>
<dbReference type="Pfam" id="PF00172">
    <property type="entry name" value="Zn_clus"/>
    <property type="match status" value="1"/>
</dbReference>
<dbReference type="Gene3D" id="4.10.240.10">
    <property type="entry name" value="Zn(2)-C6 fungal-type DNA-binding domain"/>
    <property type="match status" value="1"/>
</dbReference>
<dbReference type="HOGENOM" id="CLU_804011_0_0_1"/>
<sequence length="345" mass="36077">MLTSHPPFTPPPQPQRTVSSEMTRGGQDRVAGPGRDLDTQRPPEAGNIFIVLFSESTHAMTLTSKQQHHSSPSRAATATVPPRQPRLRASCDGCFLAKVKCSKARPVCSRCLAVGFVCRYSPSSRSPGGGSGAGAKKHQQHPQQQQSHLRPRRRRSVAAASNSTPLLASTMSEESSRWLAQGAAGAAGAAGGGGMMAGLDGGIGGCAAAAAAAAAALLGPVVVDDGAKGQHEWPGLGHMGEEGMPLQIAPSVLSTMPWADMVATPDATTTTSAWSWPSSSTSSSSGLAHQLSSTWTQPEYATLPTHPWQMPYWQITQDAYTSLNFESAMGGELRREGDASKRLVG</sequence>
<dbReference type="GO" id="GO:0000981">
    <property type="term" value="F:DNA-binding transcription factor activity, RNA polymerase II-specific"/>
    <property type="evidence" value="ECO:0007669"/>
    <property type="project" value="InterPro"/>
</dbReference>
<dbReference type="PANTHER" id="PTHR31069">
    <property type="entry name" value="OLEATE-ACTIVATED TRANSCRIPTION FACTOR 1-RELATED"/>
    <property type="match status" value="1"/>
</dbReference>
<evidence type="ECO:0000256" key="5">
    <source>
        <dbReference type="SAM" id="MobiDB-lite"/>
    </source>
</evidence>
<feature type="region of interest" description="Disordered" evidence="5">
    <location>
        <begin position="125"/>
        <end position="173"/>
    </location>
</feature>
<dbReference type="InterPro" id="IPR036864">
    <property type="entry name" value="Zn2-C6_fun-type_DNA-bd_sf"/>
</dbReference>
<keyword evidence="1" id="KW-0805">Transcription regulation</keyword>
<dbReference type="InterPro" id="IPR001138">
    <property type="entry name" value="Zn2Cys6_DnaBD"/>
</dbReference>
<dbReference type="GO" id="GO:0008270">
    <property type="term" value="F:zinc ion binding"/>
    <property type="evidence" value="ECO:0007669"/>
    <property type="project" value="InterPro"/>
</dbReference>
<evidence type="ECO:0000256" key="4">
    <source>
        <dbReference type="ARBA" id="ARBA00023242"/>
    </source>
</evidence>
<dbReference type="PRINTS" id="PR00755">
    <property type="entry name" value="AFLATOXINBRP"/>
</dbReference>
<feature type="compositionally biased region" description="Polar residues" evidence="5">
    <location>
        <begin position="60"/>
        <end position="76"/>
    </location>
</feature>
<keyword evidence="8" id="KW-1185">Reference proteome</keyword>
<dbReference type="SMART" id="SM00066">
    <property type="entry name" value="GAL4"/>
    <property type="match status" value="1"/>
</dbReference>
<dbReference type="Proteomes" id="UP000029964">
    <property type="component" value="Unassembled WGS sequence"/>
</dbReference>
<feature type="domain" description="Zn(2)-C6 fungal-type" evidence="6">
    <location>
        <begin position="90"/>
        <end position="120"/>
    </location>
</feature>
<reference evidence="8" key="1">
    <citation type="journal article" date="2014" name="Genome Announc.">
        <title>Genome sequence and annotation of Acremonium chrysogenum, producer of the beta-lactam antibiotic cephalosporin C.</title>
        <authorList>
            <person name="Terfehr D."/>
            <person name="Dahlmann T.A."/>
            <person name="Specht T."/>
            <person name="Zadra I."/>
            <person name="Kuernsteiner H."/>
            <person name="Kueck U."/>
        </authorList>
    </citation>
    <scope>NUCLEOTIDE SEQUENCE [LARGE SCALE GENOMIC DNA]</scope>
    <source>
        <strain evidence="8">ATCC 11550 / CBS 779.69 / DSM 880 / IAM 14645 / JCM 23072 / IMI 49137</strain>
    </source>
</reference>
<keyword evidence="2" id="KW-0238">DNA-binding</keyword>
<proteinExistence type="predicted"/>